<dbReference type="Proteomes" id="UP000077202">
    <property type="component" value="Unassembled WGS sequence"/>
</dbReference>
<feature type="transmembrane region" description="Helical" evidence="2">
    <location>
        <begin position="48"/>
        <end position="68"/>
    </location>
</feature>
<keyword evidence="4" id="KW-1185">Reference proteome</keyword>
<sequence>MFGSLLQNCYFLETGKSRHLRRELSKCYSRSWRHRFASFVDVLCTRSWILISLIVATLILVARMIIAYEPKQVQVHGRVSWPVGPFEVQEQQQRWGCSKRGSCTTGGRYSCGAQEGHEDPKRQKRPSPAKESLGSGVLQKAPDYPNVAVASCHTCVQTCTSTREQIAGNFECHEHSVGATLGEGGLA</sequence>
<name>A0A176WBW0_MARPO</name>
<feature type="region of interest" description="Disordered" evidence="1">
    <location>
        <begin position="111"/>
        <end position="138"/>
    </location>
</feature>
<proteinExistence type="predicted"/>
<gene>
    <name evidence="3" type="ORF">AXG93_246s1040</name>
</gene>
<keyword evidence="2" id="KW-0812">Transmembrane</keyword>
<evidence type="ECO:0000313" key="4">
    <source>
        <dbReference type="Proteomes" id="UP000077202"/>
    </source>
</evidence>
<protein>
    <submittedName>
        <fullName evidence="3">Uncharacterized protein</fullName>
    </submittedName>
</protein>
<evidence type="ECO:0000256" key="2">
    <source>
        <dbReference type="SAM" id="Phobius"/>
    </source>
</evidence>
<accession>A0A176WBW0</accession>
<dbReference type="AlphaFoldDB" id="A0A176WBW0"/>
<comment type="caution">
    <text evidence="3">The sequence shown here is derived from an EMBL/GenBank/DDBJ whole genome shotgun (WGS) entry which is preliminary data.</text>
</comment>
<keyword evidence="2" id="KW-1133">Transmembrane helix</keyword>
<evidence type="ECO:0000256" key="1">
    <source>
        <dbReference type="SAM" id="MobiDB-lite"/>
    </source>
</evidence>
<organism evidence="3 4">
    <name type="scientific">Marchantia polymorpha subsp. ruderalis</name>
    <dbReference type="NCBI Taxonomy" id="1480154"/>
    <lineage>
        <taxon>Eukaryota</taxon>
        <taxon>Viridiplantae</taxon>
        <taxon>Streptophyta</taxon>
        <taxon>Embryophyta</taxon>
        <taxon>Marchantiophyta</taxon>
        <taxon>Marchantiopsida</taxon>
        <taxon>Marchantiidae</taxon>
        <taxon>Marchantiales</taxon>
        <taxon>Marchantiaceae</taxon>
        <taxon>Marchantia</taxon>
    </lineage>
</organism>
<keyword evidence="2" id="KW-0472">Membrane</keyword>
<dbReference type="EMBL" id="LVLJ01001352">
    <property type="protein sequence ID" value="OAE30133.1"/>
    <property type="molecule type" value="Genomic_DNA"/>
</dbReference>
<evidence type="ECO:0000313" key="3">
    <source>
        <dbReference type="EMBL" id="OAE30133.1"/>
    </source>
</evidence>
<reference evidence="3" key="1">
    <citation type="submission" date="2016-03" db="EMBL/GenBank/DDBJ databases">
        <title>Mechanisms controlling the formation of the plant cell surface in tip-growing cells are functionally conserved among land plants.</title>
        <authorList>
            <person name="Honkanen S."/>
            <person name="Jones V.A."/>
            <person name="Morieri G."/>
            <person name="Champion C."/>
            <person name="Hetherington A.J."/>
            <person name="Kelly S."/>
            <person name="Saint-Marcoux D."/>
            <person name="Proust H."/>
            <person name="Prescott H."/>
            <person name="Dolan L."/>
        </authorList>
    </citation>
    <scope>NUCLEOTIDE SEQUENCE [LARGE SCALE GENOMIC DNA]</scope>
    <source>
        <tissue evidence="3">Whole gametophyte</tissue>
    </source>
</reference>